<dbReference type="PROSITE" id="PS51257">
    <property type="entry name" value="PROKAR_LIPOPROTEIN"/>
    <property type="match status" value="1"/>
</dbReference>
<reference evidence="2" key="1">
    <citation type="journal article" date="2021" name="PeerJ">
        <title>Extensive microbial diversity within the chicken gut microbiome revealed by metagenomics and culture.</title>
        <authorList>
            <person name="Gilroy R."/>
            <person name="Ravi A."/>
            <person name="Getino M."/>
            <person name="Pursley I."/>
            <person name="Horton D.L."/>
            <person name="Alikhan N.F."/>
            <person name="Baker D."/>
            <person name="Gharbi K."/>
            <person name="Hall N."/>
            <person name="Watson M."/>
            <person name="Adriaenssens E.M."/>
            <person name="Foster-Nyarko E."/>
            <person name="Jarju S."/>
            <person name="Secka A."/>
            <person name="Antonio M."/>
            <person name="Oren A."/>
            <person name="Chaudhuri R.R."/>
            <person name="La Ragione R."/>
            <person name="Hildebrand F."/>
            <person name="Pallen M.J."/>
        </authorList>
    </citation>
    <scope>NUCLEOTIDE SEQUENCE</scope>
    <source>
        <strain evidence="2">12435</strain>
    </source>
</reference>
<dbReference type="AlphaFoldDB" id="A0A9D1PZY5"/>
<protein>
    <recommendedName>
        <fullName evidence="4">Lipoprotein</fullName>
    </recommendedName>
</protein>
<evidence type="ECO:0008006" key="4">
    <source>
        <dbReference type="Google" id="ProtNLM"/>
    </source>
</evidence>
<sequence>MSKGVLKKFFIGTILVSLVVCFIFIAAGCGEANTGRDGRDGIDGRDGLSAYEIFCKNYIYIESEKQWIDDLVSGTLQRVDNSVLEEKIYWRGDINENFEEGEVLLIVDKYFYRKRFTVEDFHMIEADTIELIDDETEGGTRPGSQTYLITLKDKSKQAVVDAVYKLQIYAFARIVCPNHLDTTTDL</sequence>
<organism evidence="2 3">
    <name type="scientific">Candidatus Protoclostridium stercorigallinarum</name>
    <dbReference type="NCBI Taxonomy" id="2838741"/>
    <lineage>
        <taxon>Bacteria</taxon>
        <taxon>Bacillati</taxon>
        <taxon>Bacillota</taxon>
        <taxon>Clostridia</taxon>
        <taxon>Candidatus Protoclostridium</taxon>
    </lineage>
</organism>
<evidence type="ECO:0000313" key="2">
    <source>
        <dbReference type="EMBL" id="HIW01814.1"/>
    </source>
</evidence>
<accession>A0A9D1PZY5</accession>
<proteinExistence type="predicted"/>
<comment type="caution">
    <text evidence="2">The sequence shown here is derived from an EMBL/GenBank/DDBJ whole genome shotgun (WGS) entry which is preliminary data.</text>
</comment>
<reference evidence="2" key="2">
    <citation type="submission" date="2021-04" db="EMBL/GenBank/DDBJ databases">
        <authorList>
            <person name="Gilroy R."/>
        </authorList>
    </citation>
    <scope>NUCLEOTIDE SEQUENCE</scope>
    <source>
        <strain evidence="2">12435</strain>
    </source>
</reference>
<name>A0A9D1PZY5_9FIRM</name>
<evidence type="ECO:0000313" key="3">
    <source>
        <dbReference type="Proteomes" id="UP000823990"/>
    </source>
</evidence>
<dbReference type="Proteomes" id="UP000823990">
    <property type="component" value="Unassembled WGS sequence"/>
</dbReference>
<gene>
    <name evidence="2" type="ORF">H9892_00515</name>
</gene>
<keyword evidence="1" id="KW-0472">Membrane</keyword>
<keyword evidence="1" id="KW-0812">Transmembrane</keyword>
<evidence type="ECO:0000256" key="1">
    <source>
        <dbReference type="SAM" id="Phobius"/>
    </source>
</evidence>
<keyword evidence="1" id="KW-1133">Transmembrane helix</keyword>
<dbReference type="EMBL" id="DXHS01000009">
    <property type="protein sequence ID" value="HIW01814.1"/>
    <property type="molecule type" value="Genomic_DNA"/>
</dbReference>
<feature type="transmembrane region" description="Helical" evidence="1">
    <location>
        <begin position="9"/>
        <end position="27"/>
    </location>
</feature>